<evidence type="ECO:0000259" key="2">
    <source>
        <dbReference type="Pfam" id="PF17955"/>
    </source>
</evidence>
<name>A0A0E3PVN0_METMZ</name>
<dbReference type="InterPro" id="IPR041528">
    <property type="entry name" value="Cas6b_N"/>
</dbReference>
<gene>
    <name evidence="3" type="ORF">MSMAW_0739</name>
</gene>
<sequence length="227" mass="26300">MNENLYLIHYKPLNLNNNFKIYSGSVRQYFVDTYQHPLFHNHYPNGKSIYRSKGAAFQFKVINNEVFILALDEGADFAQSFQWPHTIDMPLGKNQFVVKLELFSKTKKQSSFQKSESKYYRNVSPYIALNQKNQKEYLSFSDIEKRAAIEKGLINHILTAAKWCGVTVSHKLEINLILMREGIPIKIKDDLSFVPFDVMFECNTEIPDYIGIGKFVSRGYGTVIQYG</sequence>
<reference evidence="3 4" key="1">
    <citation type="submission" date="2014-07" db="EMBL/GenBank/DDBJ databases">
        <title>Methanogenic archaea and the global carbon cycle.</title>
        <authorList>
            <person name="Henriksen J.R."/>
            <person name="Luke J."/>
            <person name="Reinhart S."/>
            <person name="Benedict M.N."/>
            <person name="Youngblut N.D."/>
            <person name="Metcalf M.E."/>
            <person name="Whitaker R.J."/>
            <person name="Metcalf W.W."/>
        </authorList>
    </citation>
    <scope>NUCLEOTIDE SEQUENCE [LARGE SCALE GENOMIC DNA]</scope>
    <source>
        <strain evidence="3 4">WWM610</strain>
    </source>
</reference>
<feature type="domain" description="Cas6b C-terminal" evidence="1">
    <location>
        <begin position="115"/>
        <end position="225"/>
    </location>
</feature>
<accession>A0A0E3PVN0</accession>
<dbReference type="AlphaFoldDB" id="A0A0E3PVN0"/>
<dbReference type="RefSeq" id="WP_048047739.1">
    <property type="nucleotide sequence ID" value="NZ_CP009509.1"/>
</dbReference>
<organism evidence="3 4">
    <name type="scientific">Methanosarcina mazei WWM610</name>
    <dbReference type="NCBI Taxonomy" id="1434117"/>
    <lineage>
        <taxon>Archaea</taxon>
        <taxon>Methanobacteriati</taxon>
        <taxon>Methanobacteriota</taxon>
        <taxon>Stenosarchaea group</taxon>
        <taxon>Methanomicrobia</taxon>
        <taxon>Methanosarcinales</taxon>
        <taxon>Methanosarcinaceae</taxon>
        <taxon>Methanosarcina</taxon>
    </lineage>
</organism>
<dbReference type="Pfam" id="PF17262">
    <property type="entry name" value="Cas6b_C"/>
    <property type="match status" value="1"/>
</dbReference>
<dbReference type="HOGENOM" id="CLU_086561_0_0_2"/>
<evidence type="ECO:0000313" key="4">
    <source>
        <dbReference type="Proteomes" id="UP000033058"/>
    </source>
</evidence>
<proteinExistence type="predicted"/>
<dbReference type="InterPro" id="IPR020209">
    <property type="entry name" value="Cas6b_C"/>
</dbReference>
<dbReference type="Proteomes" id="UP000033058">
    <property type="component" value="Chromosome"/>
</dbReference>
<protein>
    <submittedName>
        <fullName evidence="3">Uncharacterized protein</fullName>
    </submittedName>
</protein>
<dbReference type="EMBL" id="CP009509">
    <property type="protein sequence ID" value="AKB39730.1"/>
    <property type="molecule type" value="Genomic_DNA"/>
</dbReference>
<feature type="domain" description="Cas6b N-terminal" evidence="2">
    <location>
        <begin position="21"/>
        <end position="97"/>
    </location>
</feature>
<dbReference type="PATRIC" id="fig|1434117.4.peg.916"/>
<dbReference type="Pfam" id="PF17955">
    <property type="entry name" value="Cas6b_N"/>
    <property type="match status" value="1"/>
</dbReference>
<dbReference type="GeneID" id="24850371"/>
<evidence type="ECO:0000313" key="3">
    <source>
        <dbReference type="EMBL" id="AKB39730.1"/>
    </source>
</evidence>
<evidence type="ECO:0000259" key="1">
    <source>
        <dbReference type="Pfam" id="PF17262"/>
    </source>
</evidence>